<proteinExistence type="predicted"/>
<name>A0AB39L1B9_9MICC</name>
<evidence type="ECO:0000313" key="1">
    <source>
        <dbReference type="EMBL" id="XDP44159.1"/>
    </source>
</evidence>
<dbReference type="EMBL" id="CP163302">
    <property type="protein sequence ID" value="XDP44159.1"/>
    <property type="molecule type" value="Genomic_DNA"/>
</dbReference>
<organism evidence="1">
    <name type="scientific">Sinomonas puerhi</name>
    <dbReference type="NCBI Taxonomy" id="3238584"/>
    <lineage>
        <taxon>Bacteria</taxon>
        <taxon>Bacillati</taxon>
        <taxon>Actinomycetota</taxon>
        <taxon>Actinomycetes</taxon>
        <taxon>Micrococcales</taxon>
        <taxon>Micrococcaceae</taxon>
        <taxon>Sinomonas</taxon>
    </lineage>
</organism>
<sequence>MSLNSLLGAIARTSIPHLVLEEPRLDHVSVHPCAEGLCVDVGLSVLGLVQLGRARATARFTAVLERRGPDGSTVRRAIASIESCDGAFRREGLTLAGASLLLGTPHPQRFWPRIGAPDGRGVVLVDSAWTDLMVTDHRHRLVTRVRGEWAMPLRSK</sequence>
<dbReference type="RefSeq" id="WP_307957975.1">
    <property type="nucleotide sequence ID" value="NZ_CP163302.1"/>
</dbReference>
<reference evidence="1" key="1">
    <citation type="submission" date="2024-07" db="EMBL/GenBank/DDBJ databases">
        <authorList>
            <person name="fu j."/>
        </authorList>
    </citation>
    <scope>NUCLEOTIDE SEQUENCE</scope>
    <source>
        <strain evidence="1">P10A9</strain>
    </source>
</reference>
<protein>
    <submittedName>
        <fullName evidence="1">Uncharacterized protein</fullName>
    </submittedName>
</protein>
<gene>
    <name evidence="1" type="ORF">AB5L97_12810</name>
</gene>
<accession>A0AB39L1B9</accession>
<dbReference type="KEGG" id="spue:AB5L97_12810"/>
<dbReference type="AlphaFoldDB" id="A0AB39L1B9"/>